<feature type="transmembrane region" description="Helical" evidence="6">
    <location>
        <begin position="780"/>
        <end position="803"/>
    </location>
</feature>
<gene>
    <name evidence="8" type="ORF">Mgra_00006508</name>
</gene>
<dbReference type="SMART" id="SM00320">
    <property type="entry name" value="WD40"/>
    <property type="match status" value="5"/>
</dbReference>
<protein>
    <recommendedName>
        <fullName evidence="7">Groucho/TLE N-terminal Q-rich domain-containing protein</fullName>
    </recommendedName>
</protein>
<feature type="transmembrane region" description="Helical" evidence="6">
    <location>
        <begin position="746"/>
        <end position="768"/>
    </location>
</feature>
<evidence type="ECO:0000256" key="4">
    <source>
        <dbReference type="PROSITE-ProRule" id="PRU00221"/>
    </source>
</evidence>
<keyword evidence="6" id="KW-0472">Membrane</keyword>
<dbReference type="Pfam" id="PF03920">
    <property type="entry name" value="TLE_N"/>
    <property type="match status" value="1"/>
</dbReference>
<dbReference type="GO" id="GO:0005634">
    <property type="term" value="C:nucleus"/>
    <property type="evidence" value="ECO:0007669"/>
    <property type="project" value="UniProtKB-SubCell"/>
</dbReference>
<keyword evidence="9" id="KW-1185">Reference proteome</keyword>
<dbReference type="InterPro" id="IPR036322">
    <property type="entry name" value="WD40_repeat_dom_sf"/>
</dbReference>
<dbReference type="InterPro" id="IPR015943">
    <property type="entry name" value="WD40/YVTN_repeat-like_dom_sf"/>
</dbReference>
<dbReference type="PANTHER" id="PTHR10814:SF21">
    <property type="entry name" value="PROTEIN GROUCHO"/>
    <property type="match status" value="1"/>
</dbReference>
<keyword evidence="6" id="KW-0812">Transmembrane</keyword>
<comment type="caution">
    <text evidence="8">The sequence shown here is derived from an EMBL/GenBank/DDBJ whole genome shotgun (WGS) entry which is preliminary data.</text>
</comment>
<dbReference type="Pfam" id="PF00400">
    <property type="entry name" value="WD40"/>
    <property type="match status" value="3"/>
</dbReference>
<dbReference type="Proteomes" id="UP000605970">
    <property type="component" value="Unassembled WGS sequence"/>
</dbReference>
<dbReference type="AlphaFoldDB" id="A0A8S9ZL16"/>
<feature type="repeat" description="WD" evidence="4">
    <location>
        <begin position="629"/>
        <end position="670"/>
    </location>
</feature>
<dbReference type="PANTHER" id="PTHR10814">
    <property type="entry name" value="TRANSDUCIN-LIKE ENHANCER PROTEIN"/>
    <property type="match status" value="1"/>
</dbReference>
<evidence type="ECO:0000256" key="5">
    <source>
        <dbReference type="SAM" id="MobiDB-lite"/>
    </source>
</evidence>
<dbReference type="OrthoDB" id="2624652at2759"/>
<keyword evidence="4" id="KW-0853">WD repeat</keyword>
<dbReference type="EMBL" id="JABEBT010000064">
    <property type="protein sequence ID" value="KAF7634088.1"/>
    <property type="molecule type" value="Genomic_DNA"/>
</dbReference>
<organism evidence="8 9">
    <name type="scientific">Meloidogyne graminicola</name>
    <dbReference type="NCBI Taxonomy" id="189291"/>
    <lineage>
        <taxon>Eukaryota</taxon>
        <taxon>Metazoa</taxon>
        <taxon>Ecdysozoa</taxon>
        <taxon>Nematoda</taxon>
        <taxon>Chromadorea</taxon>
        <taxon>Rhabditida</taxon>
        <taxon>Tylenchina</taxon>
        <taxon>Tylenchomorpha</taxon>
        <taxon>Tylenchoidea</taxon>
        <taxon>Meloidogynidae</taxon>
        <taxon>Meloidogyninae</taxon>
        <taxon>Meloidogyne</taxon>
    </lineage>
</organism>
<evidence type="ECO:0000256" key="3">
    <source>
        <dbReference type="ARBA" id="ARBA00023242"/>
    </source>
</evidence>
<evidence type="ECO:0000313" key="9">
    <source>
        <dbReference type="Proteomes" id="UP000605970"/>
    </source>
</evidence>
<reference evidence="8" key="1">
    <citation type="journal article" date="2020" name="Ecol. Evol.">
        <title>Genome structure and content of the rice root-knot nematode (Meloidogyne graminicola).</title>
        <authorList>
            <person name="Phan N.T."/>
            <person name="Danchin E.G.J."/>
            <person name="Klopp C."/>
            <person name="Perfus-Barbeoch L."/>
            <person name="Kozlowski D.K."/>
            <person name="Koutsovoulos G.D."/>
            <person name="Lopez-Roques C."/>
            <person name="Bouchez O."/>
            <person name="Zahm M."/>
            <person name="Besnard G."/>
            <person name="Bellafiore S."/>
        </authorList>
    </citation>
    <scope>NUCLEOTIDE SEQUENCE</scope>
    <source>
        <strain evidence="8">VN-18</strain>
    </source>
</reference>
<dbReference type="GO" id="GO:0003714">
    <property type="term" value="F:transcription corepressor activity"/>
    <property type="evidence" value="ECO:0007669"/>
    <property type="project" value="TreeGrafter"/>
</dbReference>
<feature type="compositionally biased region" description="Polar residues" evidence="5">
    <location>
        <begin position="22"/>
        <end position="32"/>
    </location>
</feature>
<accession>A0A8S9ZL16</accession>
<keyword evidence="6" id="KW-1133">Transmembrane helix</keyword>
<dbReference type="GO" id="GO:0005667">
    <property type="term" value="C:transcription regulator complex"/>
    <property type="evidence" value="ECO:0007669"/>
    <property type="project" value="TreeGrafter"/>
</dbReference>
<keyword evidence="3" id="KW-0539">Nucleus</keyword>
<feature type="compositionally biased region" description="Low complexity" evidence="5">
    <location>
        <begin position="1"/>
        <end position="21"/>
    </location>
</feature>
<comment type="similarity">
    <text evidence="2">Belongs to the WD repeat Groucho/TLE family.</text>
</comment>
<feature type="compositionally biased region" description="Polar residues" evidence="5">
    <location>
        <begin position="355"/>
        <end position="364"/>
    </location>
</feature>
<sequence length="846" mass="90741">MFQQNRHNAANSASSSHHQSSTNTGAAGSNNMKIGANNSGGSGGVVVKELLDRVHEEYGLLQQQLHNTRMELEKCQQERDGIQRYTIVLNETFFSAQLEMQKHIEICKRLSGILTHVVPMLPQEHQGSAVAAIERAKTIGPQELQSLFNSHMQQQQLAAMLASGPAAAAAAAFNPAMMMAGMGMNLNLKPEEAMQAVLNNIFKNPMLGASAGGGGAANLPGPGCLPMPGIPTSGHPLIPGPSSSSVPPSGGGDEGRPLTHPGRSSSVLNSTGGGSAGVVDQDLELERLLVMLRELNWNQKMVQNDDAGSSAALSHHTNGRTSQPLHKGHGKDTERDTASASSRDSATPRSGKLQLASTPGSSSGCPPISQMLPNNADLANFFAAYGGGRFTGNFNNQMSGLFGLPQVGGQPIPSIGALSAMVQNGTKIAAYSFKVVPGEPITPVNFPPDASLEPDVPKTMRRIADLPHGDVVCAVTMAKDGRRVFTGGKGAVKMWDITDRLFNSTAANVSNDTSSGDDIGGNNEIASNGGGRASTEQWTPVATFPCLKDSYIRSCKLFPDASTLIVGGETKTICILDVERGEIKTTFDCEAEACYALAISQDCKLCFSCCSSGVVNVWDLQSGERITQLVGHSDGASCVDLSGDGQKLWTGGLDNTVRCWDIGAREQIDSQILESQIFSLGCCPTDNWVAVGLEDQNVQVLNSTTMGEKYLLTGHESCVLSLKFASSGKASFFNHCNYLIDRFTNIFDLLCFLFEIFTVVKFFGLLNLSFNNFVLKPCGFFYIGDILLLFSNFLFSYLANIFWLKLINDAKKYENNFYKNLEEDEEKAFSVPKINKEGGVEFNNDF</sequence>
<dbReference type="Gene3D" id="2.130.10.10">
    <property type="entry name" value="YVTN repeat-like/Quinoprotein amine dehydrogenase"/>
    <property type="match status" value="1"/>
</dbReference>
<dbReference type="InterPro" id="IPR001680">
    <property type="entry name" value="WD40_rpt"/>
</dbReference>
<feature type="region of interest" description="Disordered" evidence="5">
    <location>
        <begin position="306"/>
        <end position="369"/>
    </location>
</feature>
<evidence type="ECO:0000256" key="1">
    <source>
        <dbReference type="ARBA" id="ARBA00004123"/>
    </source>
</evidence>
<dbReference type="InterPro" id="IPR009146">
    <property type="entry name" value="Groucho_enhance"/>
</dbReference>
<dbReference type="GO" id="GO:0090090">
    <property type="term" value="P:negative regulation of canonical Wnt signaling pathway"/>
    <property type="evidence" value="ECO:0007669"/>
    <property type="project" value="TreeGrafter"/>
</dbReference>
<feature type="compositionally biased region" description="Polar residues" evidence="5">
    <location>
        <begin position="311"/>
        <end position="324"/>
    </location>
</feature>
<proteinExistence type="inferred from homology"/>
<comment type="subcellular location">
    <subcellularLocation>
        <location evidence="1">Nucleus</location>
    </subcellularLocation>
</comment>
<dbReference type="PROSITE" id="PS50082">
    <property type="entry name" value="WD_REPEATS_2"/>
    <property type="match status" value="1"/>
</dbReference>
<name>A0A8S9ZL16_9BILA</name>
<feature type="region of interest" description="Disordered" evidence="5">
    <location>
        <begin position="511"/>
        <end position="534"/>
    </location>
</feature>
<feature type="region of interest" description="Disordered" evidence="5">
    <location>
        <begin position="227"/>
        <end position="277"/>
    </location>
</feature>
<evidence type="ECO:0000256" key="6">
    <source>
        <dbReference type="SAM" id="Phobius"/>
    </source>
</evidence>
<dbReference type="PROSITE" id="PS50294">
    <property type="entry name" value="WD_REPEATS_REGION"/>
    <property type="match status" value="1"/>
</dbReference>
<evidence type="ECO:0000313" key="8">
    <source>
        <dbReference type="EMBL" id="KAF7634088.1"/>
    </source>
</evidence>
<dbReference type="SUPFAM" id="SSF50978">
    <property type="entry name" value="WD40 repeat-like"/>
    <property type="match status" value="1"/>
</dbReference>
<evidence type="ECO:0000256" key="2">
    <source>
        <dbReference type="ARBA" id="ARBA00005969"/>
    </source>
</evidence>
<evidence type="ECO:0000259" key="7">
    <source>
        <dbReference type="Pfam" id="PF03920"/>
    </source>
</evidence>
<feature type="domain" description="Groucho/TLE N-terminal Q-rich" evidence="7">
    <location>
        <begin position="46"/>
        <end position="156"/>
    </location>
</feature>
<feature type="compositionally biased region" description="Low complexity" evidence="5">
    <location>
        <begin position="338"/>
        <end position="350"/>
    </location>
</feature>
<feature type="region of interest" description="Disordered" evidence="5">
    <location>
        <begin position="1"/>
        <end position="37"/>
    </location>
</feature>
<dbReference type="InterPro" id="IPR005617">
    <property type="entry name" value="Groucho/TLE_N"/>
</dbReference>